<dbReference type="EMBL" id="CP036498">
    <property type="protein sequence ID" value="QUS41817.1"/>
    <property type="molecule type" value="Genomic_DNA"/>
</dbReference>
<dbReference type="Proteomes" id="UP000682843">
    <property type="component" value="Chromosome"/>
</dbReference>
<organism evidence="2 3">
    <name type="scientific">Tardiphaga alba</name>
    <dbReference type="NCBI Taxonomy" id="340268"/>
    <lineage>
        <taxon>Bacteria</taxon>
        <taxon>Pseudomonadati</taxon>
        <taxon>Pseudomonadota</taxon>
        <taxon>Alphaproteobacteria</taxon>
        <taxon>Hyphomicrobiales</taxon>
        <taxon>Nitrobacteraceae</taxon>
        <taxon>Tardiphaga</taxon>
    </lineage>
</organism>
<reference evidence="2 3" key="1">
    <citation type="submission" date="2019-02" db="EMBL/GenBank/DDBJ databases">
        <title>Emended description of the genus Rhodopseudomonas and description of Rhodopseudomonas albus sp. nov., a non-phototrophic, heavy-metal-tolerant bacterium isolated from garden soil.</title>
        <authorList>
            <person name="Bao Z."/>
            <person name="Cao W.W."/>
            <person name="Sato Y."/>
            <person name="Nishizawa T."/>
            <person name="Zhao J."/>
            <person name="Guo Y."/>
            <person name="Ohta H."/>
        </authorList>
    </citation>
    <scope>NUCLEOTIDE SEQUENCE [LARGE SCALE GENOMIC DNA]</scope>
    <source>
        <strain evidence="2 3">SK50-23</strain>
    </source>
</reference>
<dbReference type="PANTHER" id="PTHR32027">
    <property type="entry name" value="CYTOSINE DEAMINASE"/>
    <property type="match status" value="1"/>
</dbReference>
<sequence>MTIDTLFTSAKFPDGTLNDVAVANGRISAITPTGSAAAIETIDLAGTLVIPSFVEGHIHLDTSFYGDVWRPHVPYSNGFNVQERVAIQADNMAKAAPMAERAKSQLELCLGHGSTRMRSHVMVDGSVGLKSLETIAAVREAHRDVIDIQLVAFPQSGILRSPDTPDLLDAAFDLGADVIGGLDPGGFDRDVEKHLDVVFGIAERRGVDVDIHLHDPSMLGIFEIEQICARTQALGMQGHVAISHAYSLGDVAADVVQRTAELLAKSGVAIMTNAPGARPFPPVKVLRAAGVTVFGGCDNIRDSWWPYGDGDMLGRAMMIGYRSGFNTDEDLALAFDIVTAGGAKALRLDDHGLRVGAKADFVAIDAPAVPQAVVDLPRRRAVYKNGRLVARDGVILPLSSPGLTG</sequence>
<dbReference type="Pfam" id="PF07969">
    <property type="entry name" value="Amidohydro_3"/>
    <property type="match status" value="1"/>
</dbReference>
<dbReference type="InterPro" id="IPR052349">
    <property type="entry name" value="Metallo-hydrolase_Enzymes"/>
</dbReference>
<proteinExistence type="predicted"/>
<dbReference type="RefSeq" id="WP_211910458.1">
    <property type="nucleotide sequence ID" value="NZ_CP036498.1"/>
</dbReference>
<dbReference type="PANTHER" id="PTHR32027:SF9">
    <property type="entry name" value="BLL3847 PROTEIN"/>
    <property type="match status" value="1"/>
</dbReference>
<keyword evidence="2" id="KW-0378">Hydrolase</keyword>
<dbReference type="SUPFAM" id="SSF51556">
    <property type="entry name" value="Metallo-dependent hydrolases"/>
    <property type="match status" value="1"/>
</dbReference>
<dbReference type="CDD" id="cd01293">
    <property type="entry name" value="Bact_CD"/>
    <property type="match status" value="1"/>
</dbReference>
<dbReference type="InterPro" id="IPR032466">
    <property type="entry name" value="Metal_Hydrolase"/>
</dbReference>
<dbReference type="InterPro" id="IPR013108">
    <property type="entry name" value="Amidohydro_3"/>
</dbReference>
<name>A0ABX8ADN6_9BRAD</name>
<dbReference type="InterPro" id="IPR011059">
    <property type="entry name" value="Metal-dep_hydrolase_composite"/>
</dbReference>
<keyword evidence="3" id="KW-1185">Reference proteome</keyword>
<dbReference type="Gene3D" id="3.20.20.140">
    <property type="entry name" value="Metal-dependent hydrolases"/>
    <property type="match status" value="1"/>
</dbReference>
<dbReference type="Gene3D" id="2.30.40.10">
    <property type="entry name" value="Urease, subunit C, domain 1"/>
    <property type="match status" value="1"/>
</dbReference>
<gene>
    <name evidence="2" type="ORF">RPMA_25430</name>
</gene>
<feature type="domain" description="Amidohydrolase 3" evidence="1">
    <location>
        <begin position="40"/>
        <end position="389"/>
    </location>
</feature>
<evidence type="ECO:0000313" key="2">
    <source>
        <dbReference type="EMBL" id="QUS41817.1"/>
    </source>
</evidence>
<dbReference type="GO" id="GO:0016787">
    <property type="term" value="F:hydrolase activity"/>
    <property type="evidence" value="ECO:0007669"/>
    <property type="project" value="UniProtKB-KW"/>
</dbReference>
<evidence type="ECO:0000313" key="3">
    <source>
        <dbReference type="Proteomes" id="UP000682843"/>
    </source>
</evidence>
<dbReference type="SUPFAM" id="SSF51338">
    <property type="entry name" value="Composite domain of metallo-dependent hydrolases"/>
    <property type="match status" value="1"/>
</dbReference>
<protein>
    <submittedName>
        <fullName evidence="2">Metal-dependent hydrolase</fullName>
    </submittedName>
</protein>
<evidence type="ECO:0000259" key="1">
    <source>
        <dbReference type="Pfam" id="PF07969"/>
    </source>
</evidence>
<dbReference type="NCBIfam" id="NF004636">
    <property type="entry name" value="PRK05985.1"/>
    <property type="match status" value="1"/>
</dbReference>
<accession>A0ABX8ADN6</accession>